<evidence type="ECO:0000313" key="2">
    <source>
        <dbReference type="EMBL" id="AKT40809.1"/>
    </source>
</evidence>
<accession>A0A0K1EIX2</accession>
<gene>
    <name evidence="2" type="ORF">CMC5_049650</name>
</gene>
<keyword evidence="3" id="KW-1185">Reference proteome</keyword>
<organism evidence="2 3">
    <name type="scientific">Chondromyces crocatus</name>
    <dbReference type="NCBI Taxonomy" id="52"/>
    <lineage>
        <taxon>Bacteria</taxon>
        <taxon>Pseudomonadati</taxon>
        <taxon>Myxococcota</taxon>
        <taxon>Polyangia</taxon>
        <taxon>Polyangiales</taxon>
        <taxon>Polyangiaceae</taxon>
        <taxon>Chondromyces</taxon>
    </lineage>
</organism>
<dbReference type="InterPro" id="IPR050486">
    <property type="entry name" value="Mannose-1P_guanyltransferase"/>
</dbReference>
<protein>
    <submittedName>
        <fullName evidence="2">Nucleotidyl transferase</fullName>
    </submittedName>
</protein>
<dbReference type="RefSeq" id="WP_050432694.1">
    <property type="nucleotide sequence ID" value="NZ_CP012159.1"/>
</dbReference>
<dbReference type="GO" id="GO:0016740">
    <property type="term" value="F:transferase activity"/>
    <property type="evidence" value="ECO:0007669"/>
    <property type="project" value="UniProtKB-KW"/>
</dbReference>
<dbReference type="Proteomes" id="UP000067626">
    <property type="component" value="Chromosome"/>
</dbReference>
<sequence>MTGAMILAAGFGTRLRPLTDERPKPLVWVGDRPLLAHVVDRLARGGVQHVVMNTFHRAEDFGAEALGPLALPVHVVREATILGTAGGVANAAAWLGEGDALVWNGDILIDLDVAALVTAHARHARHARHAHAGVAATLAVAPRESGVGTVGVGAQGEVVRLRGERFGEEVAGGDFVGVQVVGAALRRDLPPEGCLVGDVYLPWLRQGGALSTFPAPTVWDDVGTVAAYLRANARWLQGRREGAFVGAGAVVADGVTVEASVVGAGARVLGHGTLRGCVVWPGAEVTIDGSLTDAVMTPAGRVARG</sequence>
<dbReference type="PANTHER" id="PTHR22572">
    <property type="entry name" value="SUGAR-1-PHOSPHATE GUANYL TRANSFERASE"/>
    <property type="match status" value="1"/>
</dbReference>
<dbReference type="Pfam" id="PF00483">
    <property type="entry name" value="NTP_transferase"/>
    <property type="match status" value="1"/>
</dbReference>
<proteinExistence type="predicted"/>
<evidence type="ECO:0000313" key="3">
    <source>
        <dbReference type="Proteomes" id="UP000067626"/>
    </source>
</evidence>
<dbReference type="InterPro" id="IPR029044">
    <property type="entry name" value="Nucleotide-diphossugar_trans"/>
</dbReference>
<evidence type="ECO:0000259" key="1">
    <source>
        <dbReference type="Pfam" id="PF00483"/>
    </source>
</evidence>
<dbReference type="EMBL" id="CP012159">
    <property type="protein sequence ID" value="AKT40809.1"/>
    <property type="molecule type" value="Genomic_DNA"/>
</dbReference>
<dbReference type="AlphaFoldDB" id="A0A0K1EIX2"/>
<dbReference type="Gene3D" id="3.90.550.10">
    <property type="entry name" value="Spore Coat Polysaccharide Biosynthesis Protein SpsA, Chain A"/>
    <property type="match status" value="1"/>
</dbReference>
<name>A0A0K1EIX2_CHOCO</name>
<feature type="domain" description="Nucleotidyl transferase" evidence="1">
    <location>
        <begin position="4"/>
        <end position="235"/>
    </location>
</feature>
<dbReference type="KEGG" id="ccro:CMC5_049650"/>
<dbReference type="SUPFAM" id="SSF53448">
    <property type="entry name" value="Nucleotide-diphospho-sugar transferases"/>
    <property type="match status" value="1"/>
</dbReference>
<dbReference type="InterPro" id="IPR005835">
    <property type="entry name" value="NTP_transferase_dom"/>
</dbReference>
<dbReference type="STRING" id="52.CMC5_049650"/>
<reference evidence="2 3" key="1">
    <citation type="submission" date="2015-07" db="EMBL/GenBank/DDBJ databases">
        <title>Genome analysis of myxobacterium Chondromyces crocatus Cm c5 reveals a high potential for natural compound synthesis and the genetic basis for the loss of fruiting body formation.</title>
        <authorList>
            <person name="Zaburannyi N."/>
            <person name="Bunk B."/>
            <person name="Maier J."/>
            <person name="Overmann J."/>
            <person name="Mueller R."/>
        </authorList>
    </citation>
    <scope>NUCLEOTIDE SEQUENCE [LARGE SCALE GENOMIC DNA]</scope>
    <source>
        <strain evidence="2 3">Cm c5</strain>
    </source>
</reference>
<keyword evidence="2" id="KW-0808">Transferase</keyword>